<dbReference type="InterPro" id="IPR011006">
    <property type="entry name" value="CheY-like_superfamily"/>
</dbReference>
<dbReference type="Pfam" id="PF00072">
    <property type="entry name" value="Response_reg"/>
    <property type="match status" value="1"/>
</dbReference>
<gene>
    <name evidence="5" type="ORF">LPB04_05680</name>
</gene>
<dbReference type="PANTHER" id="PTHR44591">
    <property type="entry name" value="STRESS RESPONSE REGULATOR PROTEIN 1"/>
    <property type="match status" value="1"/>
</dbReference>
<keyword evidence="2" id="KW-0902">Two-component regulatory system</keyword>
<dbReference type="RefSeq" id="WP_193687763.1">
    <property type="nucleotide sequence ID" value="NZ_CP062941.1"/>
</dbReference>
<dbReference type="SMART" id="SM00448">
    <property type="entry name" value="REC"/>
    <property type="match status" value="1"/>
</dbReference>
<evidence type="ECO:0000256" key="2">
    <source>
        <dbReference type="ARBA" id="ARBA00023012"/>
    </source>
</evidence>
<dbReference type="InterPro" id="IPR001789">
    <property type="entry name" value="Sig_transdc_resp-reg_receiver"/>
</dbReference>
<dbReference type="Proteomes" id="UP000593875">
    <property type="component" value="Chromosome"/>
</dbReference>
<dbReference type="KEGG" id="mlir:LPB04_05680"/>
<keyword evidence="6" id="KW-1185">Reference proteome</keyword>
<dbReference type="PROSITE" id="PS50110">
    <property type="entry name" value="RESPONSE_REGULATORY"/>
    <property type="match status" value="1"/>
</dbReference>
<sequence length="134" mass="15128">MNKRMILLVDDEPHVIRVLRLMLEREGYEVASANDGAEALEKMGVRRPDVMVSDIQMAGMDGRELCRTARARYPDAPFPIFVMTSMTASNEREWVKELANVDFLEKPLSPRQLIARLAAHFTSAATQQENTHAA</sequence>
<name>A0A7L9U9J3_9BURK</name>
<dbReference type="Gene3D" id="3.40.50.2300">
    <property type="match status" value="1"/>
</dbReference>
<organism evidence="5 6">
    <name type="scientific">Massilia litorea</name>
    <dbReference type="NCBI Taxonomy" id="2769491"/>
    <lineage>
        <taxon>Bacteria</taxon>
        <taxon>Pseudomonadati</taxon>
        <taxon>Pseudomonadota</taxon>
        <taxon>Betaproteobacteria</taxon>
        <taxon>Burkholderiales</taxon>
        <taxon>Oxalobacteraceae</taxon>
        <taxon>Telluria group</taxon>
        <taxon>Massilia</taxon>
    </lineage>
</organism>
<evidence type="ECO:0000313" key="6">
    <source>
        <dbReference type="Proteomes" id="UP000593875"/>
    </source>
</evidence>
<dbReference type="AlphaFoldDB" id="A0A7L9U9J3"/>
<dbReference type="InterPro" id="IPR050595">
    <property type="entry name" value="Bact_response_regulator"/>
</dbReference>
<protein>
    <submittedName>
        <fullName evidence="5">Response regulator</fullName>
    </submittedName>
</protein>
<reference evidence="5 6" key="1">
    <citation type="submission" date="2020-10" db="EMBL/GenBank/DDBJ databases">
        <title>Genome sequencing of Massilia sp. LPB0304.</title>
        <authorList>
            <person name="Kim J."/>
        </authorList>
    </citation>
    <scope>NUCLEOTIDE SEQUENCE [LARGE SCALE GENOMIC DNA]</scope>
    <source>
        <strain evidence="5 6">LPB0304</strain>
    </source>
</reference>
<feature type="modified residue" description="4-aspartylphosphate" evidence="3">
    <location>
        <position position="54"/>
    </location>
</feature>
<dbReference type="PANTHER" id="PTHR44591:SF14">
    <property type="entry name" value="PROTEIN PILG"/>
    <property type="match status" value="1"/>
</dbReference>
<feature type="domain" description="Response regulatory" evidence="4">
    <location>
        <begin position="5"/>
        <end position="121"/>
    </location>
</feature>
<evidence type="ECO:0000256" key="3">
    <source>
        <dbReference type="PROSITE-ProRule" id="PRU00169"/>
    </source>
</evidence>
<evidence type="ECO:0000256" key="1">
    <source>
        <dbReference type="ARBA" id="ARBA00022553"/>
    </source>
</evidence>
<accession>A0A7L9U9J3</accession>
<evidence type="ECO:0000259" key="4">
    <source>
        <dbReference type="PROSITE" id="PS50110"/>
    </source>
</evidence>
<keyword evidence="1 3" id="KW-0597">Phosphoprotein</keyword>
<evidence type="ECO:0000313" key="5">
    <source>
        <dbReference type="EMBL" id="QOL50776.1"/>
    </source>
</evidence>
<proteinExistence type="predicted"/>
<dbReference type="SUPFAM" id="SSF52172">
    <property type="entry name" value="CheY-like"/>
    <property type="match status" value="1"/>
</dbReference>
<dbReference type="EMBL" id="CP062941">
    <property type="protein sequence ID" value="QOL50776.1"/>
    <property type="molecule type" value="Genomic_DNA"/>
</dbReference>
<dbReference type="GO" id="GO:0000160">
    <property type="term" value="P:phosphorelay signal transduction system"/>
    <property type="evidence" value="ECO:0007669"/>
    <property type="project" value="UniProtKB-KW"/>
</dbReference>
<dbReference type="CDD" id="cd00156">
    <property type="entry name" value="REC"/>
    <property type="match status" value="1"/>
</dbReference>